<sequence>MMEFRMKLPAYEKKQDIINLLSSNQVILISGETGCGKTTQVAQFLLDYELECGRGSTTNIICTQPRRISAVSVAERVAAERADRLGNSVGYHIRLERKLARPYGSVTFCTTAMLLQFLQMDPALKNYSHIILDEIHERSTQSDFIITLLKQILPRKKYPQRVLDQLKNPKSEELSIDLVFELVRHICSQKNNPGAILIFLPGVMDITKLHRQMQDSHFFPSSRYDIYPLHSRMPTIDQKRVFQVPRNEVRKIIIATSIAETSITIEDVVYVIDCGRTKLTNFQVKNNLDTLDSEWISEANALQRKGRAGRVKAGICYHLYTKCRAAAFDKYPLPEMLRTRLDEVILQVKILQIGKADRFLASMMDPPEAKAIDLSLKLLRELNALDEKENLTPLGYHLARLPLDPRTGKMIIWAAMFSCIDPVFSIAASLSFKDAFYCPMNKEEEARKKKLELGQNQYSDHIALAEALSTYEELISQHGNGAYSFCRKYFLSWNTLKLLSDMKQQFARYLCEMKFLANSNPKDGSANTNSLNKSLVKAIVCAGLYPNVAIVNCCARENASLPARPRQKQNNCKCSRRKRICYTVRVLSGSGQSRSRRKDSFRNDRHRRATRLFTLFCVIGRNRIMRTFFHEGRKDYECDKCKKKFGQKSDLSKHQRTVHEGRKDYTCDRCERTYKFKSHLLDHQKTVHESRQDFACNYCEKKFTQKTNLLTHLKTVHEGRKDFVCDRCEKKFGLKYQLLRHQKTVHEGSKDYECNNCEKKFGHKPHLLIHQKTVHEGRKDFACDKCEKKFGRKADLFVHQKTIHEGRKDFTCDKCEKKCAHKSSLLYHQKTVHDGRKDFACDKCEKKFGKKSLLLFHQQTVHEGRKDYVCDNCEQKFGLKSNLLKHQKIVHEGHKDFTCDRCEKKFGRKYDLLKHQETVHEGRKDFVCDKCEQKFGRKWILLMHQKTVHEGRKDLACDKCCRDYACDKCEKKFKRKSYLFLHQKIIHEGRKDYACDKCEKKFGQKQHLHIHQKTVHEGRKDYACNKCEKKFTEKNSLFRHIKTIHEGRRDYACDECEKKFGRKYHLLLHQKLVHEVVAITIHVLKKCTRGAEAQSVLSEIHEGRKDYVCNLCEKKFGQKSDLVKHQRIVHEGRKDFACGKCERKFGYKSDLLKHQKIVHEGRRDYPCKNCEKKYGQKIDLFRHQRTVHEGRKDFVCDKCEQKFGRKWILLMHQKTVHEGRKDLACDECEKKWKSCTFGRFPRGSRPGLPRSEHHVTLDVYQVEILYSWTTSSRKSTGFNPFTLVTN</sequence>
<feature type="domain" description="C2H2-type" evidence="14">
    <location>
        <begin position="665"/>
        <end position="693"/>
    </location>
</feature>
<keyword evidence="7" id="KW-0378">Hydrolase</keyword>
<dbReference type="InterPro" id="IPR027417">
    <property type="entry name" value="P-loop_NTPase"/>
</dbReference>
<dbReference type="InterPro" id="IPR001650">
    <property type="entry name" value="Helicase_C-like"/>
</dbReference>
<keyword evidence="12" id="KW-0539">Nucleus</keyword>
<dbReference type="Pfam" id="PF04408">
    <property type="entry name" value="WHD_HA2"/>
    <property type="match status" value="1"/>
</dbReference>
<evidence type="ECO:0000256" key="6">
    <source>
        <dbReference type="ARBA" id="ARBA00022771"/>
    </source>
</evidence>
<dbReference type="GO" id="GO:0003700">
    <property type="term" value="F:DNA-binding transcription factor activity"/>
    <property type="evidence" value="ECO:0007669"/>
    <property type="project" value="TreeGrafter"/>
</dbReference>
<dbReference type="FunFam" id="3.30.160.60:FF:000688">
    <property type="entry name" value="zinc finger protein 197 isoform X1"/>
    <property type="match status" value="1"/>
</dbReference>
<dbReference type="PROSITE" id="PS51194">
    <property type="entry name" value="HELICASE_CTER"/>
    <property type="match status" value="1"/>
</dbReference>
<keyword evidence="8" id="KW-0347">Helicase</keyword>
<dbReference type="Pfam" id="PF00096">
    <property type="entry name" value="zf-C2H2"/>
    <property type="match status" value="14"/>
</dbReference>
<evidence type="ECO:0000256" key="10">
    <source>
        <dbReference type="ARBA" id="ARBA00022840"/>
    </source>
</evidence>
<dbReference type="EMBL" id="CADCXV010000753">
    <property type="protein sequence ID" value="CAB0034717.1"/>
    <property type="molecule type" value="Genomic_DNA"/>
</dbReference>
<evidence type="ECO:0000259" key="16">
    <source>
        <dbReference type="PROSITE" id="PS51194"/>
    </source>
</evidence>
<dbReference type="PROSITE" id="PS00690">
    <property type="entry name" value="DEAH_ATP_HELICASE"/>
    <property type="match status" value="1"/>
</dbReference>
<dbReference type="InterPro" id="IPR048333">
    <property type="entry name" value="HA2_WH"/>
</dbReference>
<feature type="domain" description="C2H2-type" evidence="14">
    <location>
        <begin position="694"/>
        <end position="722"/>
    </location>
</feature>
<feature type="domain" description="C2H2-type" evidence="14">
    <location>
        <begin position="1165"/>
        <end position="1193"/>
    </location>
</feature>
<evidence type="ECO:0000256" key="1">
    <source>
        <dbReference type="ARBA" id="ARBA00004123"/>
    </source>
</evidence>
<evidence type="ECO:0000313" key="17">
    <source>
        <dbReference type="EMBL" id="CAB0034717.1"/>
    </source>
</evidence>
<feature type="domain" description="C2H2-type" evidence="14">
    <location>
        <begin position="993"/>
        <end position="1021"/>
    </location>
</feature>
<dbReference type="GO" id="GO:0005524">
    <property type="term" value="F:ATP binding"/>
    <property type="evidence" value="ECO:0007669"/>
    <property type="project" value="UniProtKB-KW"/>
</dbReference>
<feature type="domain" description="C2H2-type" evidence="14">
    <location>
        <begin position="1194"/>
        <end position="1222"/>
    </location>
</feature>
<dbReference type="GO" id="GO:0016787">
    <property type="term" value="F:hydrolase activity"/>
    <property type="evidence" value="ECO:0007669"/>
    <property type="project" value="UniProtKB-KW"/>
</dbReference>
<protein>
    <recommendedName>
        <fullName evidence="2">RNA helicase</fullName>
        <ecNumber evidence="2">3.6.4.13</ecNumber>
    </recommendedName>
</protein>
<keyword evidence="3" id="KW-0479">Metal-binding</keyword>
<dbReference type="PROSITE" id="PS00028">
    <property type="entry name" value="ZINC_FINGER_C2H2_1"/>
    <property type="match status" value="19"/>
</dbReference>
<dbReference type="Proteomes" id="UP000479190">
    <property type="component" value="Unassembled WGS sequence"/>
</dbReference>
<dbReference type="InterPro" id="IPR014001">
    <property type="entry name" value="Helicase_ATP-bd"/>
</dbReference>
<feature type="domain" description="C2H2-type" evidence="14">
    <location>
        <begin position="723"/>
        <end position="751"/>
    </location>
</feature>
<comment type="subcellular location">
    <subcellularLocation>
        <location evidence="1">Nucleus</location>
    </subcellularLocation>
</comment>
<dbReference type="SMART" id="SM00847">
    <property type="entry name" value="HA2"/>
    <property type="match status" value="1"/>
</dbReference>
<dbReference type="CDD" id="cd18791">
    <property type="entry name" value="SF2_C_RHA"/>
    <property type="match status" value="1"/>
</dbReference>
<dbReference type="SUPFAM" id="SSF57667">
    <property type="entry name" value="beta-beta-alpha zinc fingers"/>
    <property type="match status" value="11"/>
</dbReference>
<dbReference type="Gene3D" id="3.30.160.60">
    <property type="entry name" value="Classic Zinc Finger"/>
    <property type="match status" value="18"/>
</dbReference>
<feature type="domain" description="C2H2-type" evidence="14">
    <location>
        <begin position="926"/>
        <end position="954"/>
    </location>
</feature>
<dbReference type="GO" id="GO:0000978">
    <property type="term" value="F:RNA polymerase II cis-regulatory region sequence-specific DNA binding"/>
    <property type="evidence" value="ECO:0007669"/>
    <property type="project" value="TreeGrafter"/>
</dbReference>
<keyword evidence="4" id="KW-0677">Repeat</keyword>
<feature type="domain" description="C2H2-type" evidence="14">
    <location>
        <begin position="839"/>
        <end position="867"/>
    </location>
</feature>
<dbReference type="SMART" id="SM00355">
    <property type="entry name" value="ZnF_C2H2"/>
    <property type="match status" value="19"/>
</dbReference>
<feature type="domain" description="C2H2-type" evidence="14">
    <location>
        <begin position="781"/>
        <end position="809"/>
    </location>
</feature>
<feature type="domain" description="C2H2-type" evidence="14">
    <location>
        <begin position="1107"/>
        <end position="1135"/>
    </location>
</feature>
<keyword evidence="10" id="KW-0067">ATP-binding</keyword>
<keyword evidence="6 13" id="KW-0863">Zinc-finger</keyword>
<evidence type="ECO:0000256" key="13">
    <source>
        <dbReference type="PROSITE-ProRule" id="PRU00042"/>
    </source>
</evidence>
<keyword evidence="5" id="KW-0547">Nucleotide-binding</keyword>
<dbReference type="InterPro" id="IPR007502">
    <property type="entry name" value="Helicase-assoc_dom"/>
</dbReference>
<dbReference type="FunFam" id="3.30.160.60:FF:000446">
    <property type="entry name" value="Zinc finger protein"/>
    <property type="match status" value="2"/>
</dbReference>
<dbReference type="SMART" id="SM00487">
    <property type="entry name" value="DEXDc"/>
    <property type="match status" value="1"/>
</dbReference>
<evidence type="ECO:0000256" key="3">
    <source>
        <dbReference type="ARBA" id="ARBA00022723"/>
    </source>
</evidence>
<evidence type="ECO:0000256" key="2">
    <source>
        <dbReference type="ARBA" id="ARBA00012552"/>
    </source>
</evidence>
<keyword evidence="11" id="KW-0238">DNA-binding</keyword>
<feature type="domain" description="C2H2-type" evidence="14">
    <location>
        <begin position="897"/>
        <end position="925"/>
    </location>
</feature>
<evidence type="ECO:0000256" key="9">
    <source>
        <dbReference type="ARBA" id="ARBA00022833"/>
    </source>
</evidence>
<dbReference type="FunFam" id="1.20.120.1080:FF:000002">
    <property type="entry name" value="Putative ATP-dependent RNA helicase DHX36"/>
    <property type="match status" value="1"/>
</dbReference>
<reference evidence="17 18" key="1">
    <citation type="submission" date="2020-02" db="EMBL/GenBank/DDBJ databases">
        <authorList>
            <person name="Ferguson B K."/>
        </authorList>
    </citation>
    <scope>NUCLEOTIDE SEQUENCE [LARGE SCALE GENOMIC DNA]</scope>
</reference>
<evidence type="ECO:0000256" key="7">
    <source>
        <dbReference type="ARBA" id="ARBA00022801"/>
    </source>
</evidence>
<dbReference type="GO" id="GO:0003724">
    <property type="term" value="F:RNA helicase activity"/>
    <property type="evidence" value="ECO:0007669"/>
    <property type="project" value="UniProtKB-EC"/>
</dbReference>
<dbReference type="InterPro" id="IPR011545">
    <property type="entry name" value="DEAD/DEAH_box_helicase_dom"/>
</dbReference>
<dbReference type="GO" id="GO:0005634">
    <property type="term" value="C:nucleus"/>
    <property type="evidence" value="ECO:0007669"/>
    <property type="project" value="UniProtKB-SubCell"/>
</dbReference>
<dbReference type="PANTHER" id="PTHR24390:SF159">
    <property type="entry name" value="GROWTH FACTOR INDEPENDENT 1 TRANSCRIPTIONAL REPRESSOR"/>
    <property type="match status" value="1"/>
</dbReference>
<feature type="domain" description="Helicase ATP-binding" evidence="15">
    <location>
        <begin position="18"/>
        <end position="163"/>
    </location>
</feature>
<evidence type="ECO:0000256" key="8">
    <source>
        <dbReference type="ARBA" id="ARBA00022806"/>
    </source>
</evidence>
<accession>A0A6H5I9S3</accession>
<dbReference type="GO" id="GO:0008270">
    <property type="term" value="F:zinc ion binding"/>
    <property type="evidence" value="ECO:0007669"/>
    <property type="project" value="UniProtKB-KW"/>
</dbReference>
<feature type="domain" description="C2H2-type" evidence="14">
    <location>
        <begin position="1136"/>
        <end position="1164"/>
    </location>
</feature>
<feature type="domain" description="Helicase C-terminal" evidence="16">
    <location>
        <begin position="178"/>
        <end position="352"/>
    </location>
</feature>
<dbReference type="Pfam" id="PF21010">
    <property type="entry name" value="HA2_C"/>
    <property type="match status" value="1"/>
</dbReference>
<feature type="domain" description="C2H2-type" evidence="14">
    <location>
        <begin position="810"/>
        <end position="838"/>
    </location>
</feature>
<dbReference type="InterPro" id="IPR036236">
    <property type="entry name" value="Znf_C2H2_sf"/>
</dbReference>
<feature type="domain" description="C2H2-type" evidence="14">
    <location>
        <begin position="636"/>
        <end position="664"/>
    </location>
</feature>
<name>A0A6H5I9S3_9HYME</name>
<dbReference type="Pfam" id="PF00271">
    <property type="entry name" value="Helicase_C"/>
    <property type="match status" value="1"/>
</dbReference>
<evidence type="ECO:0000256" key="5">
    <source>
        <dbReference type="ARBA" id="ARBA00022741"/>
    </source>
</evidence>
<evidence type="ECO:0000256" key="4">
    <source>
        <dbReference type="ARBA" id="ARBA00022737"/>
    </source>
</evidence>
<dbReference type="PROSITE" id="PS50157">
    <property type="entry name" value="ZINC_FINGER_C2H2_2"/>
    <property type="match status" value="19"/>
</dbReference>
<dbReference type="PROSITE" id="PS51192">
    <property type="entry name" value="HELICASE_ATP_BIND_1"/>
    <property type="match status" value="1"/>
</dbReference>
<evidence type="ECO:0000313" key="18">
    <source>
        <dbReference type="Proteomes" id="UP000479190"/>
    </source>
</evidence>
<dbReference type="Gene3D" id="1.20.120.1080">
    <property type="match status" value="1"/>
</dbReference>
<feature type="domain" description="C2H2-type" evidence="14">
    <location>
        <begin position="1051"/>
        <end position="1074"/>
    </location>
</feature>
<dbReference type="GO" id="GO:0030674">
    <property type="term" value="F:protein-macromolecule adaptor activity"/>
    <property type="evidence" value="ECO:0007669"/>
    <property type="project" value="UniProtKB-ARBA"/>
</dbReference>
<dbReference type="InterPro" id="IPR013087">
    <property type="entry name" value="Znf_C2H2_type"/>
</dbReference>
<dbReference type="Pfam" id="PF00270">
    <property type="entry name" value="DEAD"/>
    <property type="match status" value="1"/>
</dbReference>
<proteinExistence type="predicted"/>
<feature type="domain" description="C2H2-type" evidence="14">
    <location>
        <begin position="752"/>
        <end position="780"/>
    </location>
</feature>
<dbReference type="EC" id="3.6.4.13" evidence="2"/>
<dbReference type="InterPro" id="IPR002464">
    <property type="entry name" value="DNA/RNA_helicase_DEAH_CS"/>
</dbReference>
<feature type="domain" description="C2H2-type" evidence="14">
    <location>
        <begin position="964"/>
        <end position="992"/>
    </location>
</feature>
<gene>
    <name evidence="17" type="ORF">TBRA_LOCUS6615</name>
</gene>
<dbReference type="SUPFAM" id="SSF52540">
    <property type="entry name" value="P-loop containing nucleoside triphosphate hydrolases"/>
    <property type="match status" value="1"/>
</dbReference>
<feature type="domain" description="C2H2-type" evidence="14">
    <location>
        <begin position="868"/>
        <end position="896"/>
    </location>
</feature>
<dbReference type="Gene3D" id="3.40.50.300">
    <property type="entry name" value="P-loop containing nucleotide triphosphate hydrolases"/>
    <property type="match status" value="2"/>
</dbReference>
<feature type="domain" description="C2H2-type" evidence="14">
    <location>
        <begin position="1022"/>
        <end position="1050"/>
    </location>
</feature>
<evidence type="ECO:0000256" key="11">
    <source>
        <dbReference type="ARBA" id="ARBA00023125"/>
    </source>
</evidence>
<dbReference type="GO" id="GO:0006357">
    <property type="term" value="P:regulation of transcription by RNA polymerase II"/>
    <property type="evidence" value="ECO:0007669"/>
    <property type="project" value="TreeGrafter"/>
</dbReference>
<evidence type="ECO:0000259" key="14">
    <source>
        <dbReference type="PROSITE" id="PS50157"/>
    </source>
</evidence>
<dbReference type="SMART" id="SM00490">
    <property type="entry name" value="HELICc"/>
    <property type="match status" value="1"/>
</dbReference>
<keyword evidence="18" id="KW-1185">Reference proteome</keyword>
<evidence type="ECO:0000259" key="15">
    <source>
        <dbReference type="PROSITE" id="PS51192"/>
    </source>
</evidence>
<dbReference type="PANTHER" id="PTHR24390">
    <property type="entry name" value="ZINC FINGER PROTEIN"/>
    <property type="match status" value="1"/>
</dbReference>
<dbReference type="OrthoDB" id="5600252at2759"/>
<evidence type="ECO:0000256" key="12">
    <source>
        <dbReference type="ARBA" id="ARBA00023242"/>
    </source>
</evidence>
<keyword evidence="9" id="KW-0862">Zinc</keyword>
<organism evidence="17 18">
    <name type="scientific">Trichogramma brassicae</name>
    <dbReference type="NCBI Taxonomy" id="86971"/>
    <lineage>
        <taxon>Eukaryota</taxon>
        <taxon>Metazoa</taxon>
        <taxon>Ecdysozoa</taxon>
        <taxon>Arthropoda</taxon>
        <taxon>Hexapoda</taxon>
        <taxon>Insecta</taxon>
        <taxon>Pterygota</taxon>
        <taxon>Neoptera</taxon>
        <taxon>Endopterygota</taxon>
        <taxon>Hymenoptera</taxon>
        <taxon>Apocrita</taxon>
        <taxon>Proctotrupomorpha</taxon>
        <taxon>Chalcidoidea</taxon>
        <taxon>Trichogrammatidae</taxon>
        <taxon>Trichogramma</taxon>
    </lineage>
</organism>